<evidence type="ECO:0000256" key="2">
    <source>
        <dbReference type="ARBA" id="ARBA00022729"/>
    </source>
</evidence>
<keyword evidence="1" id="KW-0433">Leucine-rich repeat</keyword>
<dbReference type="PANTHER" id="PTHR24369">
    <property type="entry name" value="ANTIGEN BSP, PUTATIVE-RELATED"/>
    <property type="match status" value="1"/>
</dbReference>
<protein>
    <recommendedName>
        <fullName evidence="5">Growth factor receptor NTRK leucine rich repeat C-terminal domain-containing protein</fullName>
    </recommendedName>
</protein>
<keyword evidence="2" id="KW-0732">Signal</keyword>
<dbReference type="InterPro" id="IPR032675">
    <property type="entry name" value="LRR_dom_sf"/>
</dbReference>
<sequence>TEGGLYSSGGPHCLAPSVPPILTVKSWDTMQLRAARSRCTNLLAASYVENQQHLHSLELGDLQGLGQLRNLTIVKSGLRFVAPDAFHLTPRLSRLNLSFNALESLSWKTLQGLSLQELVLSGNPLRCSCGLHWLQSWEEEGLGGLRAQRLQWPGPRGQPPALGVPTLKVQMPNASVEVGDDVLLQCHVEGQGLQQAGWILTELEGSAMSRPVCSWPPRWRCTTGASPSRWTGSPPPPCAGSSMAPCSMRPASSSPSSWSPRWPTRPCGTAASASTSPPTSTTATTPPTRCWPPIPTARPLTTSWLPSWTTLLSSTPRTPSLTLTAPPKTQWRRRMKRLLGSRWPWAWPSSPASSFPRCSSCSTNVDGETSLGSTALRCWLQRMGWPCLCIS</sequence>
<dbReference type="InterPro" id="IPR050541">
    <property type="entry name" value="LRR_TM_domain-containing"/>
</dbReference>
<feature type="region of interest" description="Disordered" evidence="4">
    <location>
        <begin position="224"/>
        <end position="292"/>
    </location>
</feature>
<feature type="compositionally biased region" description="Low complexity" evidence="4">
    <location>
        <begin position="241"/>
        <end position="288"/>
    </location>
</feature>
<reference evidence="6" key="2">
    <citation type="submission" date="2025-09" db="UniProtKB">
        <authorList>
            <consortium name="Ensembl"/>
        </authorList>
    </citation>
    <scope>IDENTIFICATION</scope>
</reference>
<feature type="domain" description="Growth factor receptor NTRK leucine rich repeat C-terminal" evidence="5">
    <location>
        <begin position="126"/>
        <end position="151"/>
    </location>
</feature>
<evidence type="ECO:0000313" key="7">
    <source>
        <dbReference type="Proteomes" id="UP000694422"/>
    </source>
</evidence>
<evidence type="ECO:0000256" key="4">
    <source>
        <dbReference type="SAM" id="MobiDB-lite"/>
    </source>
</evidence>
<dbReference type="InterPro" id="IPR031635">
    <property type="entry name" value="NTRK_LRRCT"/>
</dbReference>
<name>A0A8C9QR99_SPEDA</name>
<dbReference type="Pfam" id="PF13855">
    <property type="entry name" value="LRR_8"/>
    <property type="match status" value="1"/>
</dbReference>
<dbReference type="Pfam" id="PF16920">
    <property type="entry name" value="LRRCT_2"/>
    <property type="match status" value="1"/>
</dbReference>
<dbReference type="InterPro" id="IPR001611">
    <property type="entry name" value="Leu-rich_rpt"/>
</dbReference>
<dbReference type="SUPFAM" id="SSF52058">
    <property type="entry name" value="L domain-like"/>
    <property type="match status" value="1"/>
</dbReference>
<reference evidence="6" key="1">
    <citation type="submission" date="2025-08" db="UniProtKB">
        <authorList>
            <consortium name="Ensembl"/>
        </authorList>
    </citation>
    <scope>IDENTIFICATION</scope>
</reference>
<keyword evidence="7" id="KW-1185">Reference proteome</keyword>
<accession>A0A8C9QR99</accession>
<keyword evidence="3" id="KW-0677">Repeat</keyword>
<organism evidence="6 7">
    <name type="scientific">Spermophilus dauricus</name>
    <name type="common">Daurian ground squirrel</name>
    <dbReference type="NCBI Taxonomy" id="99837"/>
    <lineage>
        <taxon>Eukaryota</taxon>
        <taxon>Metazoa</taxon>
        <taxon>Chordata</taxon>
        <taxon>Craniata</taxon>
        <taxon>Vertebrata</taxon>
        <taxon>Euteleostomi</taxon>
        <taxon>Mammalia</taxon>
        <taxon>Eutheria</taxon>
        <taxon>Euarchontoglires</taxon>
        <taxon>Glires</taxon>
        <taxon>Rodentia</taxon>
        <taxon>Sciuromorpha</taxon>
        <taxon>Sciuridae</taxon>
        <taxon>Xerinae</taxon>
        <taxon>Marmotini</taxon>
        <taxon>Spermophilus</taxon>
    </lineage>
</organism>
<dbReference type="GO" id="GO:0005886">
    <property type="term" value="C:plasma membrane"/>
    <property type="evidence" value="ECO:0007669"/>
    <property type="project" value="TreeGrafter"/>
</dbReference>
<dbReference type="Gene3D" id="3.80.10.10">
    <property type="entry name" value="Ribonuclease Inhibitor"/>
    <property type="match status" value="1"/>
</dbReference>
<dbReference type="FunFam" id="3.80.10.10:FF:000163">
    <property type="entry name" value="Tyrosine-protein kinase receptor"/>
    <property type="match status" value="1"/>
</dbReference>
<evidence type="ECO:0000313" key="6">
    <source>
        <dbReference type="Ensembl" id="ENSSDAP00000025302.1"/>
    </source>
</evidence>
<evidence type="ECO:0000256" key="3">
    <source>
        <dbReference type="ARBA" id="ARBA00022737"/>
    </source>
</evidence>
<proteinExistence type="predicted"/>
<evidence type="ECO:0000259" key="5">
    <source>
        <dbReference type="Pfam" id="PF16920"/>
    </source>
</evidence>
<dbReference type="Ensembl" id="ENSSDAT00000028936.1">
    <property type="protein sequence ID" value="ENSSDAP00000025302.1"/>
    <property type="gene ID" value="ENSSDAG00000022998.1"/>
</dbReference>
<evidence type="ECO:0000256" key="1">
    <source>
        <dbReference type="ARBA" id="ARBA00022614"/>
    </source>
</evidence>
<dbReference type="AlphaFoldDB" id="A0A8C9QR99"/>
<dbReference type="PANTHER" id="PTHR24369:SF210">
    <property type="entry name" value="CHAOPTIN-RELATED"/>
    <property type="match status" value="1"/>
</dbReference>
<dbReference type="Proteomes" id="UP000694422">
    <property type="component" value="Unplaced"/>
</dbReference>